<evidence type="ECO:0000256" key="1">
    <source>
        <dbReference type="SAM" id="MobiDB-lite"/>
    </source>
</evidence>
<feature type="compositionally biased region" description="Basic and acidic residues" evidence="1">
    <location>
        <begin position="1252"/>
        <end position="1267"/>
    </location>
</feature>
<dbReference type="Proteomes" id="UP000604046">
    <property type="component" value="Unassembled WGS sequence"/>
</dbReference>
<dbReference type="Pfam" id="PF07727">
    <property type="entry name" value="RVT_2"/>
    <property type="match status" value="1"/>
</dbReference>
<evidence type="ECO:0000259" key="2">
    <source>
        <dbReference type="Pfam" id="PF07727"/>
    </source>
</evidence>
<feature type="region of interest" description="Disordered" evidence="1">
    <location>
        <begin position="1229"/>
        <end position="1267"/>
    </location>
</feature>
<feature type="compositionally biased region" description="Pro residues" evidence="1">
    <location>
        <begin position="1233"/>
        <end position="1250"/>
    </location>
</feature>
<organism evidence="3 4">
    <name type="scientific">Symbiodinium natans</name>
    <dbReference type="NCBI Taxonomy" id="878477"/>
    <lineage>
        <taxon>Eukaryota</taxon>
        <taxon>Sar</taxon>
        <taxon>Alveolata</taxon>
        <taxon>Dinophyceae</taxon>
        <taxon>Suessiales</taxon>
        <taxon>Symbiodiniaceae</taxon>
        <taxon>Symbiodinium</taxon>
    </lineage>
</organism>
<dbReference type="GO" id="GO:0003676">
    <property type="term" value="F:nucleic acid binding"/>
    <property type="evidence" value="ECO:0007669"/>
    <property type="project" value="InterPro"/>
</dbReference>
<dbReference type="OrthoDB" id="445610at2759"/>
<dbReference type="PANTHER" id="PTHR11439">
    <property type="entry name" value="GAG-POL-RELATED RETROTRANSPOSON"/>
    <property type="match status" value="1"/>
</dbReference>
<dbReference type="InterPro" id="IPR012337">
    <property type="entry name" value="RNaseH-like_sf"/>
</dbReference>
<accession>A0A812L5U3</accession>
<proteinExistence type="predicted"/>
<protein>
    <submittedName>
        <fullName evidence="3">GIP protein</fullName>
    </submittedName>
</protein>
<feature type="domain" description="Reverse transcriptase Ty1/copia-type" evidence="2">
    <location>
        <begin position="603"/>
        <end position="858"/>
    </location>
</feature>
<evidence type="ECO:0000313" key="3">
    <source>
        <dbReference type="EMBL" id="CAE7238658.1"/>
    </source>
</evidence>
<dbReference type="InterPro" id="IPR013103">
    <property type="entry name" value="RVT_2"/>
</dbReference>
<gene>
    <name evidence="3" type="primary">GIP</name>
    <name evidence="3" type="ORF">SNAT2548_LOCUS10512</name>
</gene>
<dbReference type="SUPFAM" id="SSF53098">
    <property type="entry name" value="Ribonuclease H-like"/>
    <property type="match status" value="1"/>
</dbReference>
<keyword evidence="4" id="KW-1185">Reference proteome</keyword>
<dbReference type="Gene3D" id="3.30.420.10">
    <property type="entry name" value="Ribonuclease H-like superfamily/Ribonuclease H"/>
    <property type="match status" value="1"/>
</dbReference>
<name>A0A812L5U3_9DINO</name>
<evidence type="ECO:0000313" key="4">
    <source>
        <dbReference type="Proteomes" id="UP000604046"/>
    </source>
</evidence>
<dbReference type="InterPro" id="IPR036397">
    <property type="entry name" value="RNaseH_sf"/>
</dbReference>
<feature type="region of interest" description="Disordered" evidence="1">
    <location>
        <begin position="570"/>
        <end position="594"/>
    </location>
</feature>
<reference evidence="3" key="1">
    <citation type="submission" date="2021-02" db="EMBL/GenBank/DDBJ databases">
        <authorList>
            <person name="Dougan E. K."/>
            <person name="Rhodes N."/>
            <person name="Thang M."/>
            <person name="Chan C."/>
        </authorList>
    </citation>
    <scope>NUCLEOTIDE SEQUENCE</scope>
</reference>
<sequence length="1323" mass="149398">MLEALMLEDSPFGGLTEEQRCMLARDVDVDYKFGHRYLKALPFKRAMRRRMMTSRWVVHLYSGVRRELSDELKALEAEGVVMVEIDVAKSKLMNMKGESAMYQALLWAAAGGHIEAIFGEPPNAETSKELILKQLFLWQLANAGNRHLRLPPPALVLQLRQDDPFWSDEIGKTFEKENGFTGIRNEAGSRMITNMVVQPELGLWHQQGQSGAPRQWTRQFKEAIVGGMQRWRNGVFLKRMDGPLSEMTTRELRVKGETADGTKFKYALVGAYVCPRLPDDGAGVGPLGEPKVESSDHEDAEHEALVKELEALFEEEPEEEEDLSPEDRQHMEVQNAEYKKLCEEIGEECPEHDVLRYAIPMTSRRTAEVNMCVRQMYMQVRSQGYPVLRCHSDRARELRNWRLRSWFLEREVIPTTGEGQSPQSNGRAEATVKYLKGQAKLLLNQTKLPRSCWPLAMVYAAHRQRLQVTHGDKALPFGTPVHVRAKVYGTGGKFDLDDRWKDGVYVGPSSDMKDGYVVRFPDGSYVTSAHLRPYLVEPDKAVDLDPMEMDLPVPRRRVREKTSLSSLAGKLQKSVDEVEGSNHQGDHHAFSRDAKEMEERGELKIVPSKGVWTMKPPTVAGDKVRRRFRLVLCGNFVARGEGEFDLYAGGVTADTLRAALAIATNKKWSGATSDITAAFLLADWPSDLPKYGIIPPRVLFESGHAEPGEIWLVLRPLYGLRESPAIWSKCRSNRLSNAKVKYQGKDLKFKASEVDPELWYVYEGDFAGAELLAMIITYVDDIFYLAESDLIKVLHAWVEEEWPCSPLQWTESEEGTRYLGIEIRQNEKKQFELCQSAYIKNLLRSHGLEEAIPTKLPCPKEWMNFSASELRHGQRIVGEQLWLTMRTRPDLLFPVNYMASRVSKQPNKVAKIGLRLMSYLKETMDMKLVIGCDQDLSIATQQAPICLTGYSDASFAPFGGKSFGASLVTASGSPISWKASKQAFVTLSVMEAELYEASQAATLLESVGCLFDETYKTRVARLLCVDNSAAVSMLEGGAGSWRTRHLRVRCAHVRSQIEQGLLQVSHIDGERQLADLATKMHGKARLWQLLEAWGFINLPLEAVRAFGVRLCVCILLASLVVAADGKKKLDEEPESEGSRLQVAGWQELIVVTILVCVAAIGVWELMKYVVSCCWKSSEESPKQRRLRRLREAARMAAEEELDRTQLAYEAAVAAEAAGLHEVRAVLHAGDHIPTPPPPDEYEPPPRPPLPEVRLENQRSQRARGEDRVQYREYPRNAFWKTSSNLSRLHTDPHCSGLRNSGTVHRIEYCAYCHGRRPLYERNG</sequence>
<feature type="compositionally biased region" description="Basic and acidic residues" evidence="1">
    <location>
        <begin position="584"/>
        <end position="594"/>
    </location>
</feature>
<dbReference type="EMBL" id="CAJNDS010000873">
    <property type="protein sequence ID" value="CAE7238658.1"/>
    <property type="molecule type" value="Genomic_DNA"/>
</dbReference>
<comment type="caution">
    <text evidence="3">The sequence shown here is derived from an EMBL/GenBank/DDBJ whole genome shotgun (WGS) entry which is preliminary data.</text>
</comment>
<dbReference type="CDD" id="cd09272">
    <property type="entry name" value="RNase_HI_RT_Ty1"/>
    <property type="match status" value="1"/>
</dbReference>